<gene>
    <name evidence="9" type="ORF">NP596_18515</name>
</gene>
<evidence type="ECO:0000313" key="9">
    <source>
        <dbReference type="EMBL" id="MCQ8130459.1"/>
    </source>
</evidence>
<comment type="similarity">
    <text evidence="7">Belongs to the glycosyltransferase group 1 family.</text>
</comment>
<dbReference type="Gene3D" id="3.40.50.2000">
    <property type="entry name" value="Glycogen Phosphorylase B"/>
    <property type="match status" value="1"/>
</dbReference>
<feature type="domain" description="3-deoxy-D-manno-octulosonic-acid transferase N-terminal" evidence="8">
    <location>
        <begin position="55"/>
        <end position="228"/>
    </location>
</feature>
<comment type="pathway">
    <text evidence="1 7">Bacterial outer membrane biogenesis; LPS core biosynthesis.</text>
</comment>
<dbReference type="InterPro" id="IPR007507">
    <property type="entry name" value="Glycos_transf_N"/>
</dbReference>
<dbReference type="PANTHER" id="PTHR42755">
    <property type="entry name" value="3-DEOXY-MANNO-OCTULOSONATE CYTIDYLYLTRANSFERASE"/>
    <property type="match status" value="1"/>
</dbReference>
<keyword evidence="7" id="KW-0448">Lipopolysaccharide biosynthesis</keyword>
<accession>A0ABT1UAQ8</accession>
<protein>
    <recommendedName>
        <fullName evidence="3 7">3-deoxy-D-manno-octulosonic acid transferase</fullName>
        <shortName evidence="7">Kdo transferase</shortName>
        <ecNumber evidence="2 7">2.4.99.12</ecNumber>
    </recommendedName>
    <alternativeName>
        <fullName evidence="5 7">Lipid IV(A) 3-deoxy-D-manno-octulosonic acid transferase</fullName>
    </alternativeName>
</protein>
<keyword evidence="7" id="KW-0472">Membrane</keyword>
<comment type="catalytic activity">
    <reaction evidence="6 7">
        <text>lipid IVA (E. coli) + CMP-3-deoxy-beta-D-manno-octulosonate = alpha-Kdo-(2-&gt;6)-lipid IVA (E. coli) + CMP + H(+)</text>
        <dbReference type="Rhea" id="RHEA:28066"/>
        <dbReference type="ChEBI" id="CHEBI:15378"/>
        <dbReference type="ChEBI" id="CHEBI:58603"/>
        <dbReference type="ChEBI" id="CHEBI:60364"/>
        <dbReference type="ChEBI" id="CHEBI:60377"/>
        <dbReference type="ChEBI" id="CHEBI:85987"/>
        <dbReference type="EC" id="2.4.99.12"/>
    </reaction>
</comment>
<keyword evidence="4 7" id="KW-0808">Transferase</keyword>
<evidence type="ECO:0000313" key="10">
    <source>
        <dbReference type="Proteomes" id="UP001524586"/>
    </source>
</evidence>
<evidence type="ECO:0000256" key="6">
    <source>
        <dbReference type="ARBA" id="ARBA00049183"/>
    </source>
</evidence>
<dbReference type="EC" id="2.4.99.12" evidence="2 7"/>
<sequence length="453" mass="51340">MSILNKIKIFIYHCVAFIYAMALASKRKASSDNAISERIDEYFLPDTEGGFTNLADSILIYAATVGELRAASVFIQKMRQTWPNCNLIIVPGQRQYAQTFFETHSYARVMIEFPSAPAVTDQFFRQNRIKFCVFVEGPSLHGYFPIRQDLSLPVGCLKHQVPIVIINACLYKKQLHSRIDLLEHRLFSGLFRLSVKHWYVPTAEICADLRKHQISKHNISVVGDIKFDNVFSDGFQPSANQELEAYIHGIGSNNRMIVAGSVNAFEEQKALVLAWLHTRSSISDTVLILAPRYINDKNMMARLTQFLRDRGIEYALRSETIGAAGNKQLIIIDTFGELAYFYKQADIAFAGRGHGVLEPMKYLKPVVVGPHECWTKENSTSYLLYQEMRENQALIECSSYAELGGLFLKMLEDTAFGEAYVQRYMRVIKGKMGASEKIIEHMSNLLNLQSGAN</sequence>
<dbReference type="Proteomes" id="UP001524586">
    <property type="component" value="Unassembled WGS sequence"/>
</dbReference>
<dbReference type="SUPFAM" id="SSF53756">
    <property type="entry name" value="UDP-Glycosyltransferase/glycogen phosphorylase"/>
    <property type="match status" value="1"/>
</dbReference>
<dbReference type="EMBL" id="JANIBK010000165">
    <property type="protein sequence ID" value="MCQ8130459.1"/>
    <property type="molecule type" value="Genomic_DNA"/>
</dbReference>
<dbReference type="Pfam" id="PF04413">
    <property type="entry name" value="Glycos_transf_N"/>
    <property type="match status" value="1"/>
</dbReference>
<evidence type="ECO:0000256" key="4">
    <source>
        <dbReference type="ARBA" id="ARBA00022679"/>
    </source>
</evidence>
<evidence type="ECO:0000259" key="8">
    <source>
        <dbReference type="Pfam" id="PF04413"/>
    </source>
</evidence>
<evidence type="ECO:0000256" key="1">
    <source>
        <dbReference type="ARBA" id="ARBA00004713"/>
    </source>
</evidence>
<comment type="function">
    <text evidence="7">Involved in lipopolysaccharide (LPS) biosynthesis. Catalyzes the transfer of 3-deoxy-D-manno-octulosonate (Kdo) residue(s) from CMP-Kdo to lipid IV(A), the tetraacyldisaccharide-1,4'-bisphosphate precursor of lipid A.</text>
</comment>
<proteinExistence type="inferred from homology"/>
<comment type="subcellular location">
    <subcellularLocation>
        <location evidence="7">Cell membrane</location>
    </subcellularLocation>
</comment>
<evidence type="ECO:0000256" key="5">
    <source>
        <dbReference type="ARBA" id="ARBA00031445"/>
    </source>
</evidence>
<dbReference type="PANTHER" id="PTHR42755:SF1">
    <property type="entry name" value="3-DEOXY-D-MANNO-OCTULOSONIC ACID TRANSFERASE, MITOCHONDRIAL-RELATED"/>
    <property type="match status" value="1"/>
</dbReference>
<evidence type="ECO:0000256" key="2">
    <source>
        <dbReference type="ARBA" id="ARBA00012621"/>
    </source>
</evidence>
<name>A0ABT1UAQ8_9GAMM</name>
<dbReference type="InterPro" id="IPR038107">
    <property type="entry name" value="Glycos_transf_N_sf"/>
</dbReference>
<dbReference type="Gene3D" id="3.40.50.11720">
    <property type="entry name" value="3-Deoxy-D-manno-octulosonic-acid transferase, N-terminal domain"/>
    <property type="match status" value="1"/>
</dbReference>
<organism evidence="9 10">
    <name type="scientific">Methylomonas rivi</name>
    <dbReference type="NCBI Taxonomy" id="2952226"/>
    <lineage>
        <taxon>Bacteria</taxon>
        <taxon>Pseudomonadati</taxon>
        <taxon>Pseudomonadota</taxon>
        <taxon>Gammaproteobacteria</taxon>
        <taxon>Methylococcales</taxon>
        <taxon>Methylococcaceae</taxon>
        <taxon>Methylomonas</taxon>
    </lineage>
</organism>
<dbReference type="RefSeq" id="WP_256616884.1">
    <property type="nucleotide sequence ID" value="NZ_JANIBK010000165.1"/>
</dbReference>
<evidence type="ECO:0000256" key="7">
    <source>
        <dbReference type="RuleBase" id="RU365103"/>
    </source>
</evidence>
<dbReference type="InterPro" id="IPR039901">
    <property type="entry name" value="Kdotransferase"/>
</dbReference>
<evidence type="ECO:0000256" key="3">
    <source>
        <dbReference type="ARBA" id="ARBA00019077"/>
    </source>
</evidence>
<keyword evidence="10" id="KW-1185">Reference proteome</keyword>
<keyword evidence="7" id="KW-1003">Cell membrane</keyword>
<reference evidence="9 10" key="1">
    <citation type="submission" date="2022-07" db="EMBL/GenBank/DDBJ databases">
        <title>Methylomonas rivi sp. nov., Methylomonas rosea sp. nov., Methylomonas aureus sp. nov. and Methylomonas subterranea sp. nov., four novel methanotrophs isolated from a freshwater creek and the deep terrestrial subsurface.</title>
        <authorList>
            <person name="Abin C."/>
            <person name="Sankaranarayanan K."/>
            <person name="Garner C."/>
            <person name="Sindelar R."/>
            <person name="Kotary K."/>
            <person name="Garner R."/>
            <person name="Barclay S."/>
            <person name="Lawson P."/>
            <person name="Krumholz L."/>
        </authorList>
    </citation>
    <scope>NUCLEOTIDE SEQUENCE [LARGE SCALE GENOMIC DNA]</scope>
    <source>
        <strain evidence="9 10">WSC-6</strain>
    </source>
</reference>
<comment type="caution">
    <text evidence="9">The sequence shown here is derived from an EMBL/GenBank/DDBJ whole genome shotgun (WGS) entry which is preliminary data.</text>
</comment>